<protein>
    <submittedName>
        <fullName evidence="1">Uncharacterized protein</fullName>
    </submittedName>
</protein>
<dbReference type="EMBL" id="JBHSGD010000002">
    <property type="protein sequence ID" value="MFC4651718.1"/>
    <property type="molecule type" value="Genomic_DNA"/>
</dbReference>
<reference evidence="2" key="1">
    <citation type="journal article" date="2019" name="Int. J. Syst. Evol. Microbiol.">
        <title>The Global Catalogue of Microorganisms (GCM) 10K type strain sequencing project: providing services to taxonomists for standard genome sequencing and annotation.</title>
        <authorList>
            <consortium name="The Broad Institute Genomics Platform"/>
            <consortium name="The Broad Institute Genome Sequencing Center for Infectious Disease"/>
            <person name="Wu L."/>
            <person name="Ma J."/>
        </authorList>
    </citation>
    <scope>NUCLEOTIDE SEQUENCE [LARGE SCALE GENOMIC DNA]</scope>
    <source>
        <strain evidence="2">CCUG 63287</strain>
    </source>
</reference>
<keyword evidence="2" id="KW-1185">Reference proteome</keyword>
<name>A0ABV9JA71_9LACT</name>
<organism evidence="1 2">
    <name type="scientific">Lactococcus nasutitermitis</name>
    <dbReference type="NCBI Taxonomy" id="1652957"/>
    <lineage>
        <taxon>Bacteria</taxon>
        <taxon>Bacillati</taxon>
        <taxon>Bacillota</taxon>
        <taxon>Bacilli</taxon>
        <taxon>Lactobacillales</taxon>
        <taxon>Streptococcaceae</taxon>
        <taxon>Lactococcus</taxon>
    </lineage>
</organism>
<dbReference type="Proteomes" id="UP001595987">
    <property type="component" value="Unassembled WGS sequence"/>
</dbReference>
<evidence type="ECO:0000313" key="1">
    <source>
        <dbReference type="EMBL" id="MFC4651718.1"/>
    </source>
</evidence>
<dbReference type="RefSeq" id="WP_213536655.1">
    <property type="nucleotide sequence ID" value="NZ_BOVQ01000008.1"/>
</dbReference>
<evidence type="ECO:0000313" key="2">
    <source>
        <dbReference type="Proteomes" id="UP001595987"/>
    </source>
</evidence>
<gene>
    <name evidence="1" type="ORF">ACFO26_02215</name>
</gene>
<comment type="caution">
    <text evidence="1">The sequence shown here is derived from an EMBL/GenBank/DDBJ whole genome shotgun (WGS) entry which is preliminary data.</text>
</comment>
<sequence length="135" mass="15923">MIKIVALNDVQIIVKVAENLPTDKHSKTLISIMGKLSGRSIEYCTIEEKSKKIITPDLMRIAVKRGFYSEFQEDDSILFYIYKNYQKIFERNLEEIDFSEISVLIENEKDEYLKYLLIKLIVNVAIRRRDIQITE</sequence>
<proteinExistence type="predicted"/>
<accession>A0ABV9JA71</accession>